<evidence type="ECO:0000256" key="2">
    <source>
        <dbReference type="ARBA" id="ARBA00022741"/>
    </source>
</evidence>
<feature type="domain" description="Methionyl/Leucyl tRNA synthetase" evidence="8">
    <location>
        <begin position="16"/>
        <end position="186"/>
    </location>
</feature>
<evidence type="ECO:0000256" key="4">
    <source>
        <dbReference type="ARBA" id="ARBA00022917"/>
    </source>
</evidence>
<keyword evidence="3 7" id="KW-0067">ATP-binding</keyword>
<dbReference type="RefSeq" id="WP_344498236.1">
    <property type="nucleotide sequence ID" value="NZ_BAAAQD010000001.1"/>
</dbReference>
<keyword evidence="10" id="KW-1185">Reference proteome</keyword>
<dbReference type="EMBL" id="BAAAQD010000001">
    <property type="protein sequence ID" value="GAA1499417.1"/>
    <property type="molecule type" value="Genomic_DNA"/>
</dbReference>
<evidence type="ECO:0000313" key="9">
    <source>
        <dbReference type="EMBL" id="GAA1499417.1"/>
    </source>
</evidence>
<evidence type="ECO:0000256" key="1">
    <source>
        <dbReference type="ARBA" id="ARBA00022598"/>
    </source>
</evidence>
<dbReference type="GO" id="GO:0016874">
    <property type="term" value="F:ligase activity"/>
    <property type="evidence" value="ECO:0007669"/>
    <property type="project" value="UniProtKB-KW"/>
</dbReference>
<dbReference type="SUPFAM" id="SSF57770">
    <property type="entry name" value="Methionyl-tRNA synthetase (MetRS), Zn-domain"/>
    <property type="match status" value="1"/>
</dbReference>
<dbReference type="Pfam" id="PF09334">
    <property type="entry name" value="tRNA-synt_1g"/>
    <property type="match status" value="2"/>
</dbReference>
<proteinExistence type="inferred from homology"/>
<evidence type="ECO:0000256" key="6">
    <source>
        <dbReference type="ARBA" id="ARBA00047364"/>
    </source>
</evidence>
<dbReference type="InterPro" id="IPR014729">
    <property type="entry name" value="Rossmann-like_a/b/a_fold"/>
</dbReference>
<comment type="similarity">
    <text evidence="7">Belongs to the class-I aminoacyl-tRNA synthetase family.</text>
</comment>
<keyword evidence="4 7" id="KW-0648">Protein biosynthesis</keyword>
<dbReference type="Proteomes" id="UP001501470">
    <property type="component" value="Unassembled WGS sequence"/>
</dbReference>
<dbReference type="InterPro" id="IPR001412">
    <property type="entry name" value="aa-tRNA-synth_I_CS"/>
</dbReference>
<evidence type="ECO:0000313" key="10">
    <source>
        <dbReference type="Proteomes" id="UP001501470"/>
    </source>
</evidence>
<dbReference type="PANTHER" id="PTHR45765">
    <property type="entry name" value="METHIONINE--TRNA LIGASE"/>
    <property type="match status" value="1"/>
</dbReference>
<dbReference type="Gene3D" id="3.40.50.620">
    <property type="entry name" value="HUPs"/>
    <property type="match status" value="2"/>
</dbReference>
<evidence type="ECO:0000256" key="3">
    <source>
        <dbReference type="ARBA" id="ARBA00022840"/>
    </source>
</evidence>
<name>A0ABP4K7L8_9ACTN</name>
<protein>
    <submittedName>
        <fullName evidence="9">Class I tRNA ligase family protein</fullName>
    </submittedName>
</protein>
<comment type="catalytic activity">
    <reaction evidence="6">
        <text>tRNA(Met) + L-methionine + ATP = L-methionyl-tRNA(Met) + AMP + diphosphate</text>
        <dbReference type="Rhea" id="RHEA:13481"/>
        <dbReference type="Rhea" id="RHEA-COMP:9667"/>
        <dbReference type="Rhea" id="RHEA-COMP:9698"/>
        <dbReference type="ChEBI" id="CHEBI:30616"/>
        <dbReference type="ChEBI" id="CHEBI:33019"/>
        <dbReference type="ChEBI" id="CHEBI:57844"/>
        <dbReference type="ChEBI" id="CHEBI:78442"/>
        <dbReference type="ChEBI" id="CHEBI:78530"/>
        <dbReference type="ChEBI" id="CHEBI:456215"/>
        <dbReference type="EC" id="6.1.1.10"/>
    </reaction>
</comment>
<dbReference type="InterPro" id="IPR029038">
    <property type="entry name" value="MetRS_Zn"/>
</dbReference>
<dbReference type="PANTHER" id="PTHR45765:SF1">
    <property type="entry name" value="METHIONINE--TRNA LIGASE, CYTOPLASMIC"/>
    <property type="match status" value="1"/>
</dbReference>
<reference evidence="10" key="1">
    <citation type="journal article" date="2019" name="Int. J. Syst. Evol. Microbiol.">
        <title>The Global Catalogue of Microorganisms (GCM) 10K type strain sequencing project: providing services to taxonomists for standard genome sequencing and annotation.</title>
        <authorList>
            <consortium name="The Broad Institute Genomics Platform"/>
            <consortium name="The Broad Institute Genome Sequencing Center for Infectious Disease"/>
            <person name="Wu L."/>
            <person name="Ma J."/>
        </authorList>
    </citation>
    <scope>NUCLEOTIDE SEQUENCE [LARGE SCALE GENOMIC DNA]</scope>
    <source>
        <strain evidence="10">JCM 15933</strain>
    </source>
</reference>
<keyword evidence="5 7" id="KW-0030">Aminoacyl-tRNA synthetase</keyword>
<keyword evidence="1 7" id="KW-0436">Ligase</keyword>
<dbReference type="Gene3D" id="2.20.28.20">
    <property type="entry name" value="Methionyl-tRNA synthetase, Zn-domain"/>
    <property type="match status" value="1"/>
</dbReference>
<comment type="caution">
    <text evidence="9">The sequence shown here is derived from an EMBL/GenBank/DDBJ whole genome shotgun (WGS) entry which is preliminary data.</text>
</comment>
<gene>
    <name evidence="9" type="ORF">GCM10009827_000820</name>
</gene>
<dbReference type="InterPro" id="IPR023458">
    <property type="entry name" value="Met-tRNA_ligase_1"/>
</dbReference>
<evidence type="ECO:0000256" key="7">
    <source>
        <dbReference type="RuleBase" id="RU363039"/>
    </source>
</evidence>
<organism evidence="9 10">
    <name type="scientific">Dactylosporangium maewongense</name>
    <dbReference type="NCBI Taxonomy" id="634393"/>
    <lineage>
        <taxon>Bacteria</taxon>
        <taxon>Bacillati</taxon>
        <taxon>Actinomycetota</taxon>
        <taxon>Actinomycetes</taxon>
        <taxon>Micromonosporales</taxon>
        <taxon>Micromonosporaceae</taxon>
        <taxon>Dactylosporangium</taxon>
    </lineage>
</organism>
<dbReference type="InterPro" id="IPR015413">
    <property type="entry name" value="Methionyl/Leucyl_tRNA_Synth"/>
</dbReference>
<evidence type="ECO:0000259" key="8">
    <source>
        <dbReference type="Pfam" id="PF09334"/>
    </source>
</evidence>
<dbReference type="SUPFAM" id="SSF52374">
    <property type="entry name" value="Nucleotidylyl transferase"/>
    <property type="match status" value="1"/>
</dbReference>
<sequence>MFGELRRQYASRSRHLVLAGYPTPNGPLHLGHIAGPFLRGDVLRRYLRSRGHDALAVGTSDSWESNILFTAAKERRDPMAVAGDYQGRITAALADFGVVQDDYLDVHAAPHRAEHRRYSDALVHALHAEGRLRLRAERLWFDAAAGRPLVGCWLSGKCPKCAAPATGNSCEECGTWFGPTDLREPAPRAVPGLRPGQGAGAPPGGTLSAVTVTSAFAAPAAGMRAERCAERIGQVDTYLPIVEEYQRWNPAGIRLTYPIGWGVPWPLAGPDHGSVHYSYGTGLVAASKVIGDFAADRHGVPNPMSAGSDVITVAAGGLDAVMPWLVLLGLTTRGLDFRPFDFFLFNQFLDLHGAKFSTSRRHTIWVGDYVAAGLDVDCARLYLASLSPLTKSQDFRCDTFARFAAGWAERLDRVVADRSAALVDGPPATPAEAPGAVEALAAQDRCLRLPVTDPAAAVGVLGDWVDRLAASGGDAGGRPHDPGTAWSQLWTLAVLAAPLAPGWAGRLWAALGLAGDPDVHTTSGEACWRPGRYTGLRPPAEAAVRFLMDNPSLGGYPDAPTPSDAKAVPQ</sequence>
<feature type="domain" description="Methionyl/Leucyl tRNA synthetase" evidence="8">
    <location>
        <begin position="343"/>
        <end position="402"/>
    </location>
</feature>
<accession>A0ABP4K7L8</accession>
<evidence type="ECO:0000256" key="5">
    <source>
        <dbReference type="ARBA" id="ARBA00023146"/>
    </source>
</evidence>
<dbReference type="PROSITE" id="PS00178">
    <property type="entry name" value="AA_TRNA_LIGASE_I"/>
    <property type="match status" value="1"/>
</dbReference>
<keyword evidence="2 7" id="KW-0547">Nucleotide-binding</keyword>